<dbReference type="PANTHER" id="PTHR33332">
    <property type="entry name" value="REVERSE TRANSCRIPTASE DOMAIN-CONTAINING PROTEIN"/>
    <property type="match status" value="1"/>
</dbReference>
<dbReference type="Proteomes" id="UP001152795">
    <property type="component" value="Unassembled WGS sequence"/>
</dbReference>
<dbReference type="Pfam" id="PF00078">
    <property type="entry name" value="RVT_1"/>
    <property type="match status" value="1"/>
</dbReference>
<keyword evidence="2" id="KW-1185">Reference proteome</keyword>
<gene>
    <name evidence="1" type="ORF">PACLA_8A074401</name>
</gene>
<dbReference type="OrthoDB" id="414730at2759"/>
<proteinExistence type="predicted"/>
<dbReference type="AlphaFoldDB" id="A0A6S7GY40"/>
<organism evidence="1 2">
    <name type="scientific">Paramuricea clavata</name>
    <name type="common">Red gorgonian</name>
    <name type="synonym">Violescent sea-whip</name>
    <dbReference type="NCBI Taxonomy" id="317549"/>
    <lineage>
        <taxon>Eukaryota</taxon>
        <taxon>Metazoa</taxon>
        <taxon>Cnidaria</taxon>
        <taxon>Anthozoa</taxon>
        <taxon>Octocorallia</taxon>
        <taxon>Malacalcyonacea</taxon>
        <taxon>Plexauridae</taxon>
        <taxon>Paramuricea</taxon>
    </lineage>
</organism>
<dbReference type="PROSITE" id="PS50878">
    <property type="entry name" value="RT_POL"/>
    <property type="match status" value="1"/>
</dbReference>
<evidence type="ECO:0000313" key="2">
    <source>
        <dbReference type="Proteomes" id="UP001152795"/>
    </source>
</evidence>
<sequence length="290" mass="32876">MVPKTPAYHASAVSMKWFESYLSKRSQICSVAGSLSAPLTPSCGISQGSILGPVLFSLYMNDLPLNIPEANVDVYADDTTLWKSNGDCIKIQNDFQSSLECANVWFKQNHMKPNITNTKHLLIGTHQKLRHANISSLELNLNGVLIEEVKDEKLLGVKLDKYLSWNDQVNCLMKKLNSQFFLLKRAKGYLSISGRKMLYNALIKSTLEYCCTVWGNCSNEQLLRLLGLQKRCARLILDANPSDNSVALFNTLKWIPIDDTIRVHKLCMMYKIINKMCPQYFDNYCCSSLE</sequence>
<dbReference type="EMBL" id="CACRXK020003001">
    <property type="protein sequence ID" value="CAB3997013.1"/>
    <property type="molecule type" value="Genomic_DNA"/>
</dbReference>
<comment type="caution">
    <text evidence="1">The sequence shown here is derived from an EMBL/GenBank/DDBJ whole genome shotgun (WGS) entry which is preliminary data.</text>
</comment>
<protein>
    <submittedName>
        <fullName evidence="1">Uncharacterized protein</fullName>
    </submittedName>
</protein>
<dbReference type="InterPro" id="IPR000477">
    <property type="entry name" value="RT_dom"/>
</dbReference>
<name>A0A6S7GY40_PARCT</name>
<accession>A0A6S7GY40</accession>
<reference evidence="1" key="1">
    <citation type="submission" date="2020-04" db="EMBL/GenBank/DDBJ databases">
        <authorList>
            <person name="Alioto T."/>
            <person name="Alioto T."/>
            <person name="Gomez Garrido J."/>
        </authorList>
    </citation>
    <scope>NUCLEOTIDE SEQUENCE</scope>
    <source>
        <strain evidence="1">A484AB</strain>
    </source>
</reference>
<evidence type="ECO:0000313" key="1">
    <source>
        <dbReference type="EMBL" id="CAB3997013.1"/>
    </source>
</evidence>